<protein>
    <submittedName>
        <fullName evidence="1">Uncharacterized protein</fullName>
    </submittedName>
</protein>
<name>A0A8A4FPQ3_BURPE</name>
<proteinExistence type="predicted"/>
<dbReference type="RefSeq" id="WP_004547509.1">
    <property type="nucleotide sequence ID" value="NZ_CP008754.1"/>
</dbReference>
<evidence type="ECO:0000313" key="1">
    <source>
        <dbReference type="EMBL" id="QTB61650.1"/>
    </source>
</evidence>
<gene>
    <name evidence="1" type="ORF">J3D99_27975</name>
</gene>
<sequence>MLSTRIYGFGKVYLSALFLLLAFLPIGSYALETTKLPKSTSSEINIRYDGLWTVMGGNFVNRAWVWSTNLENNQPNDYQKWKMIASDDGSVVIKPYSNDGLCLDYEWTTSADYNLTSADWIKIANCEQGREEQRWILQKSIVKPKGGHQYYVFRSYKKPGKCIYQWMKDSNWALVLNDCLYKNGDKIQYDRFRISGTADDKNVISKWADFNAVATYSERNGKINDVTTVTSMVANEPISEEPKDSGYAVPIMSVFDSGNPKVVGNNVWYTNNTSSDSTLRFAYNFSNTYTFSYGFSTSSSATVTFGSDKFIQAAFNSTFTADKNWTDSKTATQDSQIWATVKPNQSVWFAQSKKTQKARTKWNVQTAAGDTWTTEQFVAEQAVPSSTSSSGITSCTTDQNPISDICRNSKPDGIEFSGQTPASYYKNPFVK</sequence>
<accession>A0A8A4FPQ3</accession>
<dbReference type="AlphaFoldDB" id="A0A8A4FPQ3"/>
<organism evidence="1">
    <name type="scientific">Burkholderia pseudomallei</name>
    <name type="common">Pseudomonas pseudomallei</name>
    <dbReference type="NCBI Taxonomy" id="28450"/>
    <lineage>
        <taxon>Bacteria</taxon>
        <taxon>Pseudomonadati</taxon>
        <taxon>Pseudomonadota</taxon>
        <taxon>Betaproteobacteria</taxon>
        <taxon>Burkholderiales</taxon>
        <taxon>Burkholderiaceae</taxon>
        <taxon>Burkholderia</taxon>
        <taxon>pseudomallei group</taxon>
    </lineage>
</organism>
<dbReference type="CDD" id="cd00161">
    <property type="entry name" value="beta-trefoil_Ricin-like"/>
    <property type="match status" value="1"/>
</dbReference>
<reference evidence="1" key="1">
    <citation type="submission" date="2021-03" db="EMBL/GenBank/DDBJ databases">
        <title>Complete genome of Burkholderia pseudomallei_VBP364.</title>
        <authorList>
            <person name="Balaji V."/>
            <person name="Yamuna B."/>
            <person name="Monisha P."/>
        </authorList>
    </citation>
    <scope>NUCLEOTIDE SEQUENCE</scope>
    <source>
        <strain evidence="1">VBP364</strain>
    </source>
</reference>
<dbReference type="PROSITE" id="PS50231">
    <property type="entry name" value="RICIN_B_LECTIN"/>
    <property type="match status" value="1"/>
</dbReference>
<dbReference type="InterPro" id="IPR035992">
    <property type="entry name" value="Ricin_B-like_lectins"/>
</dbReference>
<dbReference type="SUPFAM" id="SSF50370">
    <property type="entry name" value="Ricin B-like lectins"/>
    <property type="match status" value="1"/>
</dbReference>
<dbReference type="EMBL" id="CP071754">
    <property type="protein sequence ID" value="QTB61650.1"/>
    <property type="molecule type" value="Genomic_DNA"/>
</dbReference>
<dbReference type="Gene3D" id="2.80.10.50">
    <property type="match status" value="1"/>
</dbReference>